<dbReference type="PANTHER" id="PTHR43358">
    <property type="entry name" value="ALPHA/BETA-HYDROLASE"/>
    <property type="match status" value="1"/>
</dbReference>
<dbReference type="Proteomes" id="UP000177171">
    <property type="component" value="Unassembled WGS sequence"/>
</dbReference>
<accession>A0A1G2LQT9</accession>
<keyword evidence="1" id="KW-1133">Transmembrane helix</keyword>
<dbReference type="InterPro" id="IPR029058">
    <property type="entry name" value="AB_hydrolase_fold"/>
</dbReference>
<organism evidence="3 4">
    <name type="scientific">Candidatus Sungbacteria bacterium RIFCSPLOWO2_12_FULL_41_11</name>
    <dbReference type="NCBI Taxonomy" id="1802286"/>
    <lineage>
        <taxon>Bacteria</taxon>
        <taxon>Candidatus Sungiibacteriota</taxon>
    </lineage>
</organism>
<evidence type="ECO:0000313" key="4">
    <source>
        <dbReference type="Proteomes" id="UP000177171"/>
    </source>
</evidence>
<name>A0A1G2LQT9_9BACT</name>
<dbReference type="EMBL" id="MHQY01000014">
    <property type="protein sequence ID" value="OHA13985.1"/>
    <property type="molecule type" value="Genomic_DNA"/>
</dbReference>
<evidence type="ECO:0000256" key="1">
    <source>
        <dbReference type="SAM" id="Phobius"/>
    </source>
</evidence>
<protein>
    <recommendedName>
        <fullName evidence="2">AB hydrolase-1 domain-containing protein</fullName>
    </recommendedName>
</protein>
<feature type="transmembrane region" description="Helical" evidence="1">
    <location>
        <begin position="6"/>
        <end position="27"/>
    </location>
</feature>
<dbReference type="SUPFAM" id="SSF53474">
    <property type="entry name" value="alpha/beta-Hydrolases"/>
    <property type="match status" value="1"/>
</dbReference>
<dbReference type="AlphaFoldDB" id="A0A1G2LQT9"/>
<dbReference type="PANTHER" id="PTHR43358:SF4">
    <property type="entry name" value="ALPHA_BETA HYDROLASE FOLD-1 DOMAIN-CONTAINING PROTEIN"/>
    <property type="match status" value="1"/>
</dbReference>
<proteinExistence type="predicted"/>
<dbReference type="InterPro" id="IPR000073">
    <property type="entry name" value="AB_hydrolase_1"/>
</dbReference>
<evidence type="ECO:0000313" key="3">
    <source>
        <dbReference type="EMBL" id="OHA13985.1"/>
    </source>
</evidence>
<evidence type="ECO:0000259" key="2">
    <source>
        <dbReference type="Pfam" id="PF00561"/>
    </source>
</evidence>
<dbReference type="InterPro" id="IPR052920">
    <property type="entry name" value="DNA-binding_regulatory"/>
</dbReference>
<feature type="domain" description="AB hydrolase-1" evidence="2">
    <location>
        <begin position="78"/>
        <end position="187"/>
    </location>
</feature>
<dbReference type="Gene3D" id="3.40.50.1820">
    <property type="entry name" value="alpha/beta hydrolase"/>
    <property type="match status" value="1"/>
</dbReference>
<dbReference type="Pfam" id="PF00561">
    <property type="entry name" value="Abhydrolase_1"/>
    <property type="match status" value="1"/>
</dbReference>
<reference evidence="3 4" key="1">
    <citation type="journal article" date="2016" name="Nat. Commun.">
        <title>Thousands of microbial genomes shed light on interconnected biogeochemical processes in an aquifer system.</title>
        <authorList>
            <person name="Anantharaman K."/>
            <person name="Brown C.T."/>
            <person name="Hug L.A."/>
            <person name="Sharon I."/>
            <person name="Castelle C.J."/>
            <person name="Probst A.J."/>
            <person name="Thomas B.C."/>
            <person name="Singh A."/>
            <person name="Wilkins M.J."/>
            <person name="Karaoz U."/>
            <person name="Brodie E.L."/>
            <person name="Williams K.H."/>
            <person name="Hubbard S.S."/>
            <person name="Banfield J.F."/>
        </authorList>
    </citation>
    <scope>NUCLEOTIDE SEQUENCE [LARGE SCALE GENOMIC DNA]</scope>
</reference>
<comment type="caution">
    <text evidence="3">The sequence shown here is derived from an EMBL/GenBank/DDBJ whole genome shotgun (WGS) entry which is preliminary data.</text>
</comment>
<gene>
    <name evidence="3" type="ORF">A3G49_05970</name>
</gene>
<keyword evidence="1" id="KW-0812">Transmembrane</keyword>
<keyword evidence="1" id="KW-0472">Membrane</keyword>
<sequence>MQRAILYIVTFAIGFLLVSLWSFYLVIRPPKIILQRTPADYGLPAEDIILTTQDGLKLSGWFIQGLALKNSMLSIGKPAIVLIHGYPAEKSDMLSIAKNLWPDFSLLIYDQRYFGKSEGRYTTLGVKERLDLKSALDFLESRGFSAKDEPASGGKKIGVFGFSLGGAVGIITAAEDQRISAIASYAAFSNLKILGEETYSHLWPLNKPLVQLMLFWSRLLFGESIADISPENAATKLTIPVFIVHSREDEQISFGHAEKLKEKLKENPQAEFYFIESGLHGELPIDFDSRLKDFFQRALKK</sequence>